<organism evidence="1 2">
    <name type="scientific">Choristoneura fumiferana</name>
    <name type="common">Spruce budworm moth</name>
    <name type="synonym">Archips fumiferana</name>
    <dbReference type="NCBI Taxonomy" id="7141"/>
    <lineage>
        <taxon>Eukaryota</taxon>
        <taxon>Metazoa</taxon>
        <taxon>Ecdysozoa</taxon>
        <taxon>Arthropoda</taxon>
        <taxon>Hexapoda</taxon>
        <taxon>Insecta</taxon>
        <taxon>Pterygota</taxon>
        <taxon>Neoptera</taxon>
        <taxon>Endopterygota</taxon>
        <taxon>Lepidoptera</taxon>
        <taxon>Glossata</taxon>
        <taxon>Ditrysia</taxon>
        <taxon>Tortricoidea</taxon>
        <taxon>Tortricidae</taxon>
        <taxon>Tortricinae</taxon>
        <taxon>Choristoneura</taxon>
    </lineage>
</organism>
<evidence type="ECO:0000313" key="2">
    <source>
        <dbReference type="Proteomes" id="UP001064048"/>
    </source>
</evidence>
<name>A0ACC0JXB3_CHOFU</name>
<comment type="caution">
    <text evidence="1">The sequence shown here is derived from an EMBL/GenBank/DDBJ whole genome shotgun (WGS) entry which is preliminary data.</text>
</comment>
<dbReference type="EMBL" id="CM046112">
    <property type="protein sequence ID" value="KAI8428709.1"/>
    <property type="molecule type" value="Genomic_DNA"/>
</dbReference>
<evidence type="ECO:0000313" key="1">
    <source>
        <dbReference type="EMBL" id="KAI8428709.1"/>
    </source>
</evidence>
<protein>
    <submittedName>
        <fullName evidence="1">Uncharacterized protein</fullName>
    </submittedName>
</protein>
<gene>
    <name evidence="1" type="ORF">MSG28_007413</name>
</gene>
<proteinExistence type="predicted"/>
<keyword evidence="2" id="KW-1185">Reference proteome</keyword>
<accession>A0ACC0JXB3</accession>
<dbReference type="Proteomes" id="UP001064048">
    <property type="component" value="Chromosome 12"/>
</dbReference>
<sequence length="494" mass="55715">MSSEVIDNKENDEEQPLREKPLLKTKNRSILDKFKYITTQISVEPVLLGFIISAMISKLAMQDLNLEKACVVKLRYGEEICRLLIKRKSNLTEYEREVQKIVSYIESWKSVSQTVVLAILLMFMGAWSDRTGDRKICILLPIIGDSLVCISNIVSTICFYEIPVEVTMFLEAFLSAITGAWNTFFLGVFSYISDITTTESRTFRVGLVYTVFTIGIPIGMALGGILLDCFGYIGIFTMSSAFYLITLVYGFFRLKNNTKPDFNETDKITAVTVSALITLQKDTVSVVTRRRQVPIVEILNATTFTSLRSMASKLVTSEESERPFNCKGIGNDAERDDRGCYEKTRRQLQNKNILTLLVVALAYGPNHGEAKVLYLFLRYRLNWDALKYSIYSTESIIIHSLGALFTISVFSKRLGWDDSVLCLISIVSKLIGSIYIIFVRTDFHMYMVPIVEILNATTFTSLRSMASKLVPSAEMAGSLGNIVVTSNKIKLKRE</sequence>
<reference evidence="1 2" key="1">
    <citation type="journal article" date="2022" name="Genome Biol. Evol.">
        <title>The Spruce Budworm Genome: Reconstructing the Evolutionary History of Antifreeze Proteins.</title>
        <authorList>
            <person name="Beliveau C."/>
            <person name="Gagne P."/>
            <person name="Picq S."/>
            <person name="Vernygora O."/>
            <person name="Keeling C.I."/>
            <person name="Pinkney K."/>
            <person name="Doucet D."/>
            <person name="Wen F."/>
            <person name="Johnston J.S."/>
            <person name="Maaroufi H."/>
            <person name="Boyle B."/>
            <person name="Laroche J."/>
            <person name="Dewar K."/>
            <person name="Juretic N."/>
            <person name="Blackburn G."/>
            <person name="Nisole A."/>
            <person name="Brunet B."/>
            <person name="Brandao M."/>
            <person name="Lumley L."/>
            <person name="Duan J."/>
            <person name="Quan G."/>
            <person name="Lucarotti C.J."/>
            <person name="Roe A.D."/>
            <person name="Sperling F.A.H."/>
            <person name="Levesque R.C."/>
            <person name="Cusson M."/>
        </authorList>
    </citation>
    <scope>NUCLEOTIDE SEQUENCE [LARGE SCALE GENOMIC DNA]</scope>
    <source>
        <strain evidence="1">Glfc:IPQL:Cfum</strain>
    </source>
</reference>